<dbReference type="Proteomes" id="UP000198931">
    <property type="component" value="Unassembled WGS sequence"/>
</dbReference>
<organism evidence="2 3">
    <name type="scientific">Halpernia frigidisoli</name>
    <dbReference type="NCBI Taxonomy" id="1125876"/>
    <lineage>
        <taxon>Bacteria</taxon>
        <taxon>Pseudomonadati</taxon>
        <taxon>Bacteroidota</taxon>
        <taxon>Flavobacteriia</taxon>
        <taxon>Flavobacteriales</taxon>
        <taxon>Weeksellaceae</taxon>
        <taxon>Chryseobacterium group</taxon>
        <taxon>Halpernia</taxon>
    </lineage>
</organism>
<protein>
    <recommendedName>
        <fullName evidence="4">TauD/TfdA-like domain-containing protein</fullName>
    </recommendedName>
</protein>
<keyword evidence="1" id="KW-0560">Oxidoreductase</keyword>
<evidence type="ECO:0008006" key="4">
    <source>
        <dbReference type="Google" id="ProtNLM"/>
    </source>
</evidence>
<evidence type="ECO:0000313" key="2">
    <source>
        <dbReference type="EMBL" id="SFI13948.1"/>
    </source>
</evidence>
<accession>A0A1I3FRP1</accession>
<evidence type="ECO:0000313" key="3">
    <source>
        <dbReference type="Proteomes" id="UP000198931"/>
    </source>
</evidence>
<dbReference type="STRING" id="1125876.SAMN05443292_1584"/>
<dbReference type="InterPro" id="IPR042098">
    <property type="entry name" value="TauD-like_sf"/>
</dbReference>
<dbReference type="EMBL" id="FOQT01000002">
    <property type="protein sequence ID" value="SFI13948.1"/>
    <property type="molecule type" value="Genomic_DNA"/>
</dbReference>
<keyword evidence="3" id="KW-1185">Reference proteome</keyword>
<dbReference type="GO" id="GO:0016706">
    <property type="term" value="F:2-oxoglutarate-dependent dioxygenase activity"/>
    <property type="evidence" value="ECO:0007669"/>
    <property type="project" value="UniProtKB-ARBA"/>
</dbReference>
<dbReference type="OrthoDB" id="979809at2"/>
<reference evidence="2 3" key="1">
    <citation type="submission" date="2016-10" db="EMBL/GenBank/DDBJ databases">
        <authorList>
            <person name="de Groot N.N."/>
        </authorList>
    </citation>
    <scope>NUCLEOTIDE SEQUENCE [LARGE SCALE GENOMIC DNA]</scope>
    <source>
        <strain evidence="2 3">DSM 26000</strain>
    </source>
</reference>
<gene>
    <name evidence="2" type="ORF">SAMN05443292_1584</name>
</gene>
<dbReference type="AlphaFoldDB" id="A0A1I3FRP1"/>
<evidence type="ECO:0000256" key="1">
    <source>
        <dbReference type="ARBA" id="ARBA00023002"/>
    </source>
</evidence>
<dbReference type="RefSeq" id="WP_090079559.1">
    <property type="nucleotide sequence ID" value="NZ_FOQT01000002.1"/>
</dbReference>
<sequence>MTELKIDNEDDFLKLACELGRPISSRINGSLIDNLIPLKKENAHKQSLSANFGTSDFPYHTDGAYFKIPPKFILLRYTNGISKPTPTILCNLQNINSFDKQILKHSVWKVKSKDSSFYSSILSEDEKIFRFDNCIMQPIDMKNDNSTHLEKLISSLPKKIINWEINKTVIIDNWKYLHTRPEVKDNEIDFRNIQRIMIQ</sequence>
<dbReference type="Gene3D" id="3.60.130.10">
    <property type="entry name" value="Clavaminate synthase-like"/>
    <property type="match status" value="1"/>
</dbReference>
<name>A0A1I3FRP1_9FLAO</name>
<dbReference type="SUPFAM" id="SSF51197">
    <property type="entry name" value="Clavaminate synthase-like"/>
    <property type="match status" value="1"/>
</dbReference>
<proteinExistence type="predicted"/>